<reference evidence="2 3" key="1">
    <citation type="submission" date="2023-01" db="EMBL/GenBank/DDBJ databases">
        <title>Vibrio sp. KJ40-1 sp.nov, isolated from marine algae.</title>
        <authorList>
            <person name="Butt M."/>
            <person name="Kim J.M.J."/>
            <person name="Jeon C.O.C."/>
        </authorList>
    </citation>
    <scope>NUCLEOTIDE SEQUENCE [LARGE SCALE GENOMIC DNA]</scope>
    <source>
        <strain evidence="2 3">KJ40-1</strain>
    </source>
</reference>
<dbReference type="EMBL" id="JAQLOI010000001">
    <property type="protein sequence ID" value="MDB1122428.1"/>
    <property type="molecule type" value="Genomic_DNA"/>
</dbReference>
<feature type="transmembrane region" description="Helical" evidence="1">
    <location>
        <begin position="98"/>
        <end position="120"/>
    </location>
</feature>
<keyword evidence="1" id="KW-0472">Membrane</keyword>
<name>A0ABT4YMN1_9VIBR</name>
<proteinExistence type="predicted"/>
<evidence type="ECO:0000313" key="3">
    <source>
        <dbReference type="Proteomes" id="UP001210678"/>
    </source>
</evidence>
<dbReference type="Proteomes" id="UP001210678">
    <property type="component" value="Unassembled WGS sequence"/>
</dbReference>
<dbReference type="RefSeq" id="WP_272132163.1">
    <property type="nucleotide sequence ID" value="NZ_JAQLOI010000001.1"/>
</dbReference>
<feature type="transmembrane region" description="Helical" evidence="1">
    <location>
        <begin position="132"/>
        <end position="150"/>
    </location>
</feature>
<evidence type="ECO:0008006" key="4">
    <source>
        <dbReference type="Google" id="ProtNLM"/>
    </source>
</evidence>
<keyword evidence="3" id="KW-1185">Reference proteome</keyword>
<protein>
    <recommendedName>
        <fullName evidence="4">EpsG family protein</fullName>
    </recommendedName>
</protein>
<organism evidence="2 3">
    <name type="scientific">Vibrio algarum</name>
    <dbReference type="NCBI Taxonomy" id="3020714"/>
    <lineage>
        <taxon>Bacteria</taxon>
        <taxon>Pseudomonadati</taxon>
        <taxon>Pseudomonadota</taxon>
        <taxon>Gammaproteobacteria</taxon>
        <taxon>Vibrionales</taxon>
        <taxon>Vibrionaceae</taxon>
        <taxon>Vibrio</taxon>
    </lineage>
</organism>
<evidence type="ECO:0000313" key="2">
    <source>
        <dbReference type="EMBL" id="MDB1122428.1"/>
    </source>
</evidence>
<keyword evidence="1" id="KW-0812">Transmembrane</keyword>
<keyword evidence="1" id="KW-1133">Transmembrane helix</keyword>
<evidence type="ECO:0000256" key="1">
    <source>
        <dbReference type="SAM" id="Phobius"/>
    </source>
</evidence>
<accession>A0ABT4YMN1</accession>
<feature type="transmembrane region" description="Helical" evidence="1">
    <location>
        <begin position="157"/>
        <end position="174"/>
    </location>
</feature>
<sequence length="199" mass="22844">MLAIARTNLINIIDSRTAKYLISFLLFLYVFISPTSPIIFGDAFTYLKYSVDLENYQLVNFGTKQLGYSYFIYVSEQIGSLLSIGGVNLIIILQKVIFFIALLSIVFSFKLLYPILVLPFLHWRVLGMLNVIYPEALSLSLLIIFSVLLIRYYKSPSLFYLVTLFFVLISLALIKIQYLVLALPLLTVFVVSKLYNFFP</sequence>
<feature type="transmembrane region" description="Helical" evidence="1">
    <location>
        <begin position="70"/>
        <end position="91"/>
    </location>
</feature>
<comment type="caution">
    <text evidence="2">The sequence shown here is derived from an EMBL/GenBank/DDBJ whole genome shotgun (WGS) entry which is preliminary data.</text>
</comment>
<feature type="transmembrane region" description="Helical" evidence="1">
    <location>
        <begin position="20"/>
        <end position="40"/>
    </location>
</feature>
<gene>
    <name evidence="2" type="ORF">PGX00_01175</name>
</gene>